<evidence type="ECO:0000259" key="12">
    <source>
        <dbReference type="Pfam" id="PF00583"/>
    </source>
</evidence>
<dbReference type="InterPro" id="IPR016181">
    <property type="entry name" value="Acyl_CoA_acyltransferase"/>
</dbReference>
<evidence type="ECO:0000256" key="10">
    <source>
        <dbReference type="ARBA" id="ARBA00048017"/>
    </source>
</evidence>
<dbReference type="InterPro" id="IPR000182">
    <property type="entry name" value="GNAT_dom"/>
</dbReference>
<evidence type="ECO:0000256" key="1">
    <source>
        <dbReference type="ARBA" id="ARBA00004123"/>
    </source>
</evidence>
<reference evidence="15" key="1">
    <citation type="submission" date="2018-10" db="EMBL/GenBank/DDBJ databases">
        <title>Transcriptome assembly of Aceria tosichella (Wheat curl mite) Type 2.</title>
        <authorList>
            <person name="Scully E.D."/>
            <person name="Geib S.M."/>
            <person name="Palmer N.A."/>
            <person name="Gupta A.K."/>
            <person name="Sarath G."/>
            <person name="Tatineni S."/>
        </authorList>
    </citation>
    <scope>NUCLEOTIDE SEQUENCE</scope>
    <source>
        <strain evidence="15">LincolnNE</strain>
    </source>
</reference>
<dbReference type="InterPro" id="IPR019467">
    <property type="entry name" value="Hat1_N"/>
</dbReference>
<feature type="domain" description="Histone acetyltransferase type B catalytic subunit C-terminal" evidence="14">
    <location>
        <begin position="377"/>
        <end position="428"/>
    </location>
</feature>
<dbReference type="PANTHER" id="PTHR12046">
    <property type="entry name" value="HISTONE ACETYLTRANSFERASE TYPE B CATALYTIC SUBUNIT"/>
    <property type="match status" value="1"/>
</dbReference>
<dbReference type="Pfam" id="PF00583">
    <property type="entry name" value="Acetyltransf_1"/>
    <property type="match status" value="1"/>
</dbReference>
<comment type="catalytic activity">
    <reaction evidence="10">
        <text>L-lysyl-[protein] + acetyl-CoA = N(6)-acetyl-L-lysyl-[protein] + CoA + H(+)</text>
        <dbReference type="Rhea" id="RHEA:45948"/>
        <dbReference type="Rhea" id="RHEA-COMP:9752"/>
        <dbReference type="Rhea" id="RHEA-COMP:10731"/>
        <dbReference type="ChEBI" id="CHEBI:15378"/>
        <dbReference type="ChEBI" id="CHEBI:29969"/>
        <dbReference type="ChEBI" id="CHEBI:57287"/>
        <dbReference type="ChEBI" id="CHEBI:57288"/>
        <dbReference type="ChEBI" id="CHEBI:61930"/>
        <dbReference type="EC" id="2.3.1.48"/>
    </reaction>
</comment>
<dbReference type="GO" id="GO:0042393">
    <property type="term" value="F:histone binding"/>
    <property type="evidence" value="ECO:0007669"/>
    <property type="project" value="InterPro"/>
</dbReference>
<feature type="region of interest" description="Disordered" evidence="11">
    <location>
        <begin position="201"/>
        <end position="235"/>
    </location>
</feature>
<dbReference type="InterPro" id="IPR048776">
    <property type="entry name" value="HAT1_C"/>
</dbReference>
<name>A0A6G1SNU3_9ACAR</name>
<dbReference type="InterPro" id="IPR013523">
    <property type="entry name" value="Hist_AcTrfase_HAT1_C"/>
</dbReference>
<evidence type="ECO:0000256" key="9">
    <source>
        <dbReference type="ARBA" id="ARBA00023315"/>
    </source>
</evidence>
<comment type="similarity">
    <text evidence="2">Belongs to the HAT1 family.</text>
</comment>
<protein>
    <recommendedName>
        <fullName evidence="4">Histone acetyltransferase type B catalytic subunit</fullName>
        <ecNumber evidence="3">2.3.1.48</ecNumber>
    </recommendedName>
</protein>
<dbReference type="GO" id="GO:0000781">
    <property type="term" value="C:chromosome, telomeric region"/>
    <property type="evidence" value="ECO:0007669"/>
    <property type="project" value="GOC"/>
</dbReference>
<keyword evidence="6" id="KW-0227">DNA damage</keyword>
<dbReference type="SUPFAM" id="SSF55729">
    <property type="entry name" value="Acyl-CoA N-acyltransferases (Nat)"/>
    <property type="match status" value="2"/>
</dbReference>
<evidence type="ECO:0000259" key="14">
    <source>
        <dbReference type="Pfam" id="PF21183"/>
    </source>
</evidence>
<feature type="domain" description="N-acetyltransferase" evidence="12">
    <location>
        <begin position="298"/>
        <end position="359"/>
    </location>
</feature>
<organism evidence="15">
    <name type="scientific">Aceria tosichella</name>
    <name type="common">wheat curl mite</name>
    <dbReference type="NCBI Taxonomy" id="561515"/>
    <lineage>
        <taxon>Eukaryota</taxon>
        <taxon>Metazoa</taxon>
        <taxon>Ecdysozoa</taxon>
        <taxon>Arthropoda</taxon>
        <taxon>Chelicerata</taxon>
        <taxon>Arachnida</taxon>
        <taxon>Acari</taxon>
        <taxon>Acariformes</taxon>
        <taxon>Trombidiformes</taxon>
        <taxon>Prostigmata</taxon>
        <taxon>Eupodina</taxon>
        <taxon>Eriophyoidea</taxon>
        <taxon>Eriophyidae</taxon>
        <taxon>Eriophyinae</taxon>
        <taxon>Aceriini</taxon>
        <taxon>Aceria</taxon>
    </lineage>
</organism>
<keyword evidence="7" id="KW-0234">DNA repair</keyword>
<dbReference type="EMBL" id="GGYP01007423">
    <property type="protein sequence ID" value="MDE52194.1"/>
    <property type="molecule type" value="Transcribed_RNA"/>
</dbReference>
<evidence type="ECO:0000256" key="8">
    <source>
        <dbReference type="ARBA" id="ARBA00023242"/>
    </source>
</evidence>
<dbReference type="CDD" id="cd04301">
    <property type="entry name" value="NAT_SF"/>
    <property type="match status" value="1"/>
</dbReference>
<dbReference type="GO" id="GO:0031509">
    <property type="term" value="P:subtelomeric heterochromatin formation"/>
    <property type="evidence" value="ECO:0007669"/>
    <property type="project" value="InterPro"/>
</dbReference>
<dbReference type="EC" id="2.3.1.48" evidence="3"/>
<keyword evidence="5 15" id="KW-0808">Transferase</keyword>
<dbReference type="InterPro" id="IPR017380">
    <property type="entry name" value="Hist_AcTrfase_B-typ_cat-su"/>
</dbReference>
<evidence type="ECO:0000313" key="15">
    <source>
        <dbReference type="EMBL" id="MDE52194.1"/>
    </source>
</evidence>
<evidence type="ECO:0000259" key="13">
    <source>
        <dbReference type="Pfam" id="PF10394"/>
    </source>
</evidence>
<dbReference type="Gene3D" id="1.10.10.390">
    <property type="match status" value="1"/>
</dbReference>
<evidence type="ECO:0000256" key="5">
    <source>
        <dbReference type="ARBA" id="ARBA00022679"/>
    </source>
</evidence>
<evidence type="ECO:0000256" key="2">
    <source>
        <dbReference type="ARBA" id="ARBA00010543"/>
    </source>
</evidence>
<evidence type="ECO:0000256" key="3">
    <source>
        <dbReference type="ARBA" id="ARBA00013184"/>
    </source>
</evidence>
<feature type="compositionally biased region" description="Polar residues" evidence="11">
    <location>
        <begin position="201"/>
        <end position="223"/>
    </location>
</feature>
<dbReference type="Gene3D" id="3.90.360.10">
    <property type="entry name" value="Histone acetyl transferase 1 (HAT1), N-terminal domain"/>
    <property type="match status" value="1"/>
</dbReference>
<dbReference type="AlphaFoldDB" id="A0A6G1SNU3"/>
<evidence type="ECO:0000256" key="4">
    <source>
        <dbReference type="ARBA" id="ARBA00021268"/>
    </source>
</evidence>
<accession>A0A6G1SNU3</accession>
<keyword evidence="8" id="KW-0539">Nucleus</keyword>
<dbReference type="InterPro" id="IPR037113">
    <property type="entry name" value="Hat1_N_sf"/>
</dbReference>
<dbReference type="Pfam" id="PF10394">
    <property type="entry name" value="Hat1_N"/>
    <property type="match status" value="1"/>
</dbReference>
<gene>
    <name evidence="15" type="primary">HAT1</name>
    <name evidence="15" type="ORF">g.20155</name>
</gene>
<keyword evidence="9" id="KW-0012">Acyltransferase</keyword>
<comment type="subcellular location">
    <subcellularLocation>
        <location evidence="1">Nucleus</location>
    </subcellularLocation>
</comment>
<feature type="compositionally biased region" description="Basic and acidic residues" evidence="11">
    <location>
        <begin position="224"/>
        <end position="233"/>
    </location>
</feature>
<proteinExistence type="inferred from homology"/>
<dbReference type="GO" id="GO:0006281">
    <property type="term" value="P:DNA repair"/>
    <property type="evidence" value="ECO:0007669"/>
    <property type="project" value="UniProtKB-KW"/>
</dbReference>
<dbReference type="GO" id="GO:0005634">
    <property type="term" value="C:nucleus"/>
    <property type="evidence" value="ECO:0007669"/>
    <property type="project" value="UniProtKB-SubCell"/>
</dbReference>
<dbReference type="Pfam" id="PF21183">
    <property type="entry name" value="HAT1_C"/>
    <property type="match status" value="1"/>
</dbReference>
<dbReference type="Gene3D" id="3.40.630.30">
    <property type="match status" value="1"/>
</dbReference>
<dbReference type="GO" id="GO:0004402">
    <property type="term" value="F:histone acetyltransferase activity"/>
    <property type="evidence" value="ECO:0007669"/>
    <property type="project" value="InterPro"/>
</dbReference>
<evidence type="ECO:0000256" key="11">
    <source>
        <dbReference type="SAM" id="MobiDB-lite"/>
    </source>
</evidence>
<evidence type="ECO:0000256" key="7">
    <source>
        <dbReference type="ARBA" id="ARBA00023204"/>
    </source>
</evidence>
<sequence>MEEELSNSQGIDENHENEAEMTAKEALIRSLGRDFSNYTYDGNFCVYLKFVHDRSEIESDIKDDTYFPDFVHQFFVDQERIFGYKQPILRLFYTAGRLKRYIKFDYEDRLTREKDGIDADDVMSYLTPVLDNLEYTQDLNQFIQEVSSKEEQEFRPPGDLLYEFQLDYRKRRHLSRAQRELLEEAGELGVKLPINNSLDENLFTNTNGHSSKNGAADNTNSSPEKNDNQEKSKPCKKRYQIFHANSETKNFKQFQARMQTLVMWFIESATMIDFEDPRWDCFMVFEKYNPSTSGDSDATPVSTEDRYYFVGYATVYRYYAYPDKTRPRVSQMLILPQYRRNGLGTTLLQSIYDYYKRQPATLDITAEDPDEEFIAMRDLLDCKNCLKLDSFQPEKLKEGWTEDMFKEAQEKLKLCRRQARKVYEILKLRVTNKSDEEEYKNYRIEIKNRLNIPNQKQRIDVDRAMKRDPKVPVPDELRPQEKVTAAKLEDNFRLLEKQYEHVVEKLNHPEVTSSV</sequence>
<evidence type="ECO:0000256" key="6">
    <source>
        <dbReference type="ARBA" id="ARBA00022763"/>
    </source>
</evidence>
<feature type="domain" description="Histone acetyl transferase HAT1 N-terminal" evidence="13">
    <location>
        <begin position="38"/>
        <end position="267"/>
    </location>
</feature>